<comment type="similarity">
    <text evidence="1">Belongs to the spermidine/spermine synthase family.</text>
</comment>
<evidence type="ECO:0000313" key="6">
    <source>
        <dbReference type="EMBL" id="OGY08686.1"/>
    </source>
</evidence>
<dbReference type="InterPro" id="IPR030374">
    <property type="entry name" value="PABS"/>
</dbReference>
<dbReference type="GO" id="GO:0006596">
    <property type="term" value="P:polyamine biosynthetic process"/>
    <property type="evidence" value="ECO:0007669"/>
    <property type="project" value="UniProtKB-UniRule"/>
</dbReference>
<evidence type="ECO:0000256" key="4">
    <source>
        <dbReference type="PROSITE-ProRule" id="PRU00354"/>
    </source>
</evidence>
<dbReference type="PANTHER" id="PTHR43317">
    <property type="entry name" value="THERMOSPERMINE SYNTHASE ACAULIS5"/>
    <property type="match status" value="1"/>
</dbReference>
<organism evidence="6 7">
    <name type="scientific">Candidatus Blackburnbacteria bacterium RIFCSPHIGHO2_01_FULL_43_15b</name>
    <dbReference type="NCBI Taxonomy" id="1797513"/>
    <lineage>
        <taxon>Bacteria</taxon>
        <taxon>Candidatus Blackburniibacteriota</taxon>
    </lineage>
</organism>
<dbReference type="AlphaFoldDB" id="A0A1G1UZZ5"/>
<feature type="domain" description="PABS" evidence="5">
    <location>
        <begin position="1"/>
        <end position="208"/>
    </location>
</feature>
<feature type="active site" description="Proton acceptor" evidence="4">
    <location>
        <position position="135"/>
    </location>
</feature>
<dbReference type="EMBL" id="MHBW01000023">
    <property type="protein sequence ID" value="OGY08686.1"/>
    <property type="molecule type" value="Genomic_DNA"/>
</dbReference>
<keyword evidence="2 4" id="KW-0808">Transferase</keyword>
<dbReference type="Gene3D" id="3.40.50.150">
    <property type="entry name" value="Vaccinia Virus protein VP39"/>
    <property type="match status" value="1"/>
</dbReference>
<dbReference type="Pfam" id="PF01564">
    <property type="entry name" value="Spermine_synth"/>
    <property type="match status" value="1"/>
</dbReference>
<protein>
    <recommendedName>
        <fullName evidence="5">PABS domain-containing protein</fullName>
    </recommendedName>
</protein>
<proteinExistence type="inferred from homology"/>
<dbReference type="InterPro" id="IPR029063">
    <property type="entry name" value="SAM-dependent_MTases_sf"/>
</dbReference>
<dbReference type="STRING" id="1797513.A2782_04175"/>
<comment type="caution">
    <text evidence="6">The sequence shown here is derived from an EMBL/GenBank/DDBJ whole genome shotgun (WGS) entry which is preliminary data.</text>
</comment>
<dbReference type="PANTHER" id="PTHR43317:SF1">
    <property type="entry name" value="THERMOSPERMINE SYNTHASE ACAULIS5"/>
    <property type="match status" value="1"/>
</dbReference>
<dbReference type="Proteomes" id="UP000177967">
    <property type="component" value="Unassembled WGS sequence"/>
</dbReference>
<name>A0A1G1UZZ5_9BACT</name>
<sequence>MWKLVNVVEETDSAFNGRIQILKSIEGTRILVGGISQSGWLVKKVWQSALEKIKKLKPDLQSVLILGLGGGSVAELVSQYWPESETTGLDVDEKMVEMGRKYLKLDTLPNVKVVIADASSWVSTCKEKYDLVLVDMYKGVDIPPEFTTVSFMEKVKKLLRKDGAAAFNHLYSSIEKKDADEFGKCLRRVYSATASVTPEANIIYICFT</sequence>
<dbReference type="CDD" id="cd02440">
    <property type="entry name" value="AdoMet_MTases"/>
    <property type="match status" value="1"/>
</dbReference>
<evidence type="ECO:0000256" key="2">
    <source>
        <dbReference type="ARBA" id="ARBA00022679"/>
    </source>
</evidence>
<evidence type="ECO:0000256" key="1">
    <source>
        <dbReference type="ARBA" id="ARBA00007867"/>
    </source>
</evidence>
<evidence type="ECO:0000259" key="5">
    <source>
        <dbReference type="PROSITE" id="PS51006"/>
    </source>
</evidence>
<keyword evidence="3 4" id="KW-0620">Polyamine biosynthesis</keyword>
<evidence type="ECO:0000256" key="3">
    <source>
        <dbReference type="ARBA" id="ARBA00023115"/>
    </source>
</evidence>
<gene>
    <name evidence="6" type="ORF">A2782_04175</name>
</gene>
<reference evidence="6 7" key="1">
    <citation type="journal article" date="2016" name="Nat. Commun.">
        <title>Thousands of microbial genomes shed light on interconnected biogeochemical processes in an aquifer system.</title>
        <authorList>
            <person name="Anantharaman K."/>
            <person name="Brown C.T."/>
            <person name="Hug L.A."/>
            <person name="Sharon I."/>
            <person name="Castelle C.J."/>
            <person name="Probst A.J."/>
            <person name="Thomas B.C."/>
            <person name="Singh A."/>
            <person name="Wilkins M.J."/>
            <person name="Karaoz U."/>
            <person name="Brodie E.L."/>
            <person name="Williams K.H."/>
            <person name="Hubbard S.S."/>
            <person name="Banfield J.F."/>
        </authorList>
    </citation>
    <scope>NUCLEOTIDE SEQUENCE [LARGE SCALE GENOMIC DNA]</scope>
</reference>
<accession>A0A1G1UZZ5</accession>
<dbReference type="PROSITE" id="PS51006">
    <property type="entry name" value="PABS_2"/>
    <property type="match status" value="1"/>
</dbReference>
<evidence type="ECO:0000313" key="7">
    <source>
        <dbReference type="Proteomes" id="UP000177967"/>
    </source>
</evidence>
<dbReference type="SUPFAM" id="SSF53335">
    <property type="entry name" value="S-adenosyl-L-methionine-dependent methyltransferases"/>
    <property type="match status" value="1"/>
</dbReference>
<dbReference type="GO" id="GO:0016740">
    <property type="term" value="F:transferase activity"/>
    <property type="evidence" value="ECO:0007669"/>
    <property type="project" value="UniProtKB-UniRule"/>
</dbReference>